<comment type="caution">
    <text evidence="8">The sequence shown here is derived from an EMBL/GenBank/DDBJ whole genome shotgun (WGS) entry which is preliminary data.</text>
</comment>
<dbReference type="GO" id="GO:0005886">
    <property type="term" value="C:plasma membrane"/>
    <property type="evidence" value="ECO:0007669"/>
    <property type="project" value="UniProtKB-SubCell"/>
</dbReference>
<evidence type="ECO:0000313" key="9">
    <source>
        <dbReference type="EMBL" id="STO15604.1"/>
    </source>
</evidence>
<keyword evidence="4 6" id="KW-1133">Transmembrane helix</keyword>
<dbReference type="EMBL" id="JABCUV010000007">
    <property type="protein sequence ID" value="NMW93430.1"/>
    <property type="molecule type" value="Genomic_DNA"/>
</dbReference>
<name>A0A848RHR0_9ACTO</name>
<reference evidence="8 11" key="2">
    <citation type="submission" date="2020-04" db="EMBL/GenBank/DDBJ databases">
        <title>Antimicrobial susceptibility and clonality of vaginal-derived multi-drug resistant Mobiluncus isolates in China.</title>
        <authorList>
            <person name="Zhang X."/>
        </authorList>
    </citation>
    <scope>NUCLEOTIDE SEQUENCE [LARGE SCALE GENOMIC DNA]</scope>
    <source>
        <strain evidence="8 11">7</strain>
    </source>
</reference>
<evidence type="ECO:0000256" key="6">
    <source>
        <dbReference type="SAM" id="Phobius"/>
    </source>
</evidence>
<evidence type="ECO:0000313" key="8">
    <source>
        <dbReference type="EMBL" id="NMW93430.1"/>
    </source>
</evidence>
<dbReference type="EMBL" id="UGGQ01000006">
    <property type="protein sequence ID" value="STO15604.1"/>
    <property type="molecule type" value="Genomic_DNA"/>
</dbReference>
<evidence type="ECO:0000259" key="7">
    <source>
        <dbReference type="Pfam" id="PF13396"/>
    </source>
</evidence>
<comment type="subcellular location">
    <subcellularLocation>
        <location evidence="1">Cell membrane</location>
        <topology evidence="1">Multi-pass membrane protein</topology>
    </subcellularLocation>
</comment>
<dbReference type="AlphaFoldDB" id="A0A848RHR0"/>
<gene>
    <name evidence="8" type="ORF">HHJ74_06945</name>
    <name evidence="9" type="ORF">NCTC11819_00145</name>
</gene>
<sequence length="74" mass="8236">MNPLLPTGYDLLWGFATIGILVLTVVAFISLLKSSLAFGRKITWVLFVLFIPILGSLFWFAFRRTINATSSADI</sequence>
<evidence type="ECO:0000256" key="3">
    <source>
        <dbReference type="ARBA" id="ARBA00022692"/>
    </source>
</evidence>
<dbReference type="Pfam" id="PF13396">
    <property type="entry name" value="PLDc_N"/>
    <property type="match status" value="1"/>
</dbReference>
<evidence type="ECO:0000256" key="1">
    <source>
        <dbReference type="ARBA" id="ARBA00004651"/>
    </source>
</evidence>
<proteinExistence type="predicted"/>
<evidence type="ECO:0000256" key="5">
    <source>
        <dbReference type="ARBA" id="ARBA00023136"/>
    </source>
</evidence>
<evidence type="ECO:0000256" key="2">
    <source>
        <dbReference type="ARBA" id="ARBA00022475"/>
    </source>
</evidence>
<evidence type="ECO:0000313" key="10">
    <source>
        <dbReference type="Proteomes" id="UP000255284"/>
    </source>
</evidence>
<dbReference type="Proteomes" id="UP000582487">
    <property type="component" value="Unassembled WGS sequence"/>
</dbReference>
<evidence type="ECO:0000313" key="11">
    <source>
        <dbReference type="Proteomes" id="UP000582487"/>
    </source>
</evidence>
<protein>
    <submittedName>
        <fullName evidence="8">PLDc_N domain-containing protein</fullName>
    </submittedName>
</protein>
<reference evidence="9 10" key="1">
    <citation type="submission" date="2018-06" db="EMBL/GenBank/DDBJ databases">
        <authorList>
            <consortium name="Pathogen Informatics"/>
            <person name="Doyle S."/>
        </authorList>
    </citation>
    <scope>NUCLEOTIDE SEQUENCE [LARGE SCALE GENOMIC DNA]</scope>
    <source>
        <strain evidence="9 10">NCTC11819</strain>
    </source>
</reference>
<keyword evidence="2" id="KW-1003">Cell membrane</keyword>
<keyword evidence="3 6" id="KW-0812">Transmembrane</keyword>
<dbReference type="Proteomes" id="UP000255284">
    <property type="component" value="Unassembled WGS sequence"/>
</dbReference>
<feature type="transmembrane region" description="Helical" evidence="6">
    <location>
        <begin position="12"/>
        <end position="32"/>
    </location>
</feature>
<organism evidence="8 11">
    <name type="scientific">Mobiluncus mulieris</name>
    <dbReference type="NCBI Taxonomy" id="2052"/>
    <lineage>
        <taxon>Bacteria</taxon>
        <taxon>Bacillati</taxon>
        <taxon>Actinomycetota</taxon>
        <taxon>Actinomycetes</taxon>
        <taxon>Actinomycetales</taxon>
        <taxon>Actinomycetaceae</taxon>
        <taxon>Mobiluncus</taxon>
    </lineage>
</organism>
<feature type="domain" description="Cardiolipin synthase N-terminal" evidence="7">
    <location>
        <begin position="22"/>
        <end position="64"/>
    </location>
</feature>
<keyword evidence="5 6" id="KW-0472">Membrane</keyword>
<feature type="transmembrane region" description="Helical" evidence="6">
    <location>
        <begin position="44"/>
        <end position="62"/>
    </location>
</feature>
<dbReference type="GeneID" id="61167586"/>
<dbReference type="InterPro" id="IPR027379">
    <property type="entry name" value="CLS_N"/>
</dbReference>
<dbReference type="RefSeq" id="WP_004015100.1">
    <property type="nucleotide sequence ID" value="NZ_CAMXYF010000004.1"/>
</dbReference>
<evidence type="ECO:0000256" key="4">
    <source>
        <dbReference type="ARBA" id="ARBA00022989"/>
    </source>
</evidence>
<accession>A0A848RHR0</accession>